<feature type="compositionally biased region" description="Pro residues" evidence="1">
    <location>
        <begin position="491"/>
        <end position="500"/>
    </location>
</feature>
<evidence type="ECO:0000313" key="3">
    <source>
        <dbReference type="Proteomes" id="UP000464178"/>
    </source>
</evidence>
<name>A0A6P2D638_9BACT</name>
<protein>
    <submittedName>
        <fullName evidence="2">Uncharacterized protein</fullName>
    </submittedName>
</protein>
<sequence length="508" mass="55527">MRPKHALIIVIGLGTALALTPVARPQDGRGPFDGLQAHYWPHRKVGIPVGIEKLVGVENKPTHLQLYYSLKRGPFQKGPKLALDRLDEIDSGKKGIIFEAPRDGDYEFTVQHIYASGKVAPATDTLAPELRIVVDTTAPRVQIAVSGNGVEWRATDDNIDPAGITVQCKWPATNEWTNVKNVVADRPFPTSGTYGWRFKPGDVLDVRVKARDRAGHEGVSPVVRVPAESGTPVGLPKEPAWGGDPAPSLPESRIDYVNTLDFNFDYTVQHMGRSGVRASHLFVQKDRNPWEFEKKQPENLMPGGKEPHSITLSYKAPSEGIYGFYIIPESGAGKKADDPKKDDPPMMLVVVDTTKPQVEITSVQVKPGGVKGPIVEITWRATDSNLMPRPVNLEWSSDREATKWNEIKYRLDNDLTATTGRYAWEVPDEKLWRFYVRARAVDKAANAGESVWGQEVIVDLEKPSGTIDRVRGGSGGGAGTPAPKSDTSPGTPAPKSPSPGKPVDSLLP</sequence>
<reference evidence="2 3" key="1">
    <citation type="submission" date="2019-05" db="EMBL/GenBank/DDBJ databases">
        <authorList>
            <consortium name="Science for Life Laboratories"/>
        </authorList>
    </citation>
    <scope>NUCLEOTIDE SEQUENCE [LARGE SCALE GENOMIC DNA]</scope>
    <source>
        <strain evidence="2">Soil9</strain>
    </source>
</reference>
<accession>A0A6P2D638</accession>
<feature type="region of interest" description="Disordered" evidence="1">
    <location>
        <begin position="224"/>
        <end position="245"/>
    </location>
</feature>
<feature type="region of interest" description="Disordered" evidence="1">
    <location>
        <begin position="463"/>
        <end position="508"/>
    </location>
</feature>
<gene>
    <name evidence="2" type="ORF">SOIL9_17780</name>
</gene>
<dbReference type="AlphaFoldDB" id="A0A6P2D638"/>
<dbReference type="KEGG" id="gms:SOIL9_17780"/>
<evidence type="ECO:0000313" key="2">
    <source>
        <dbReference type="EMBL" id="VTR95936.1"/>
    </source>
</evidence>
<dbReference type="Proteomes" id="UP000464178">
    <property type="component" value="Chromosome"/>
</dbReference>
<keyword evidence="3" id="KW-1185">Reference proteome</keyword>
<proteinExistence type="predicted"/>
<organism evidence="2 3">
    <name type="scientific">Gemmata massiliana</name>
    <dbReference type="NCBI Taxonomy" id="1210884"/>
    <lineage>
        <taxon>Bacteria</taxon>
        <taxon>Pseudomonadati</taxon>
        <taxon>Planctomycetota</taxon>
        <taxon>Planctomycetia</taxon>
        <taxon>Gemmatales</taxon>
        <taxon>Gemmataceae</taxon>
        <taxon>Gemmata</taxon>
    </lineage>
</organism>
<dbReference type="EMBL" id="LR593886">
    <property type="protein sequence ID" value="VTR95936.1"/>
    <property type="molecule type" value="Genomic_DNA"/>
</dbReference>
<evidence type="ECO:0000256" key="1">
    <source>
        <dbReference type="SAM" id="MobiDB-lite"/>
    </source>
</evidence>
<dbReference type="RefSeq" id="WP_162670285.1">
    <property type="nucleotide sequence ID" value="NZ_LR593886.1"/>
</dbReference>